<sequence length="65" mass="6884">MAISKHVVNSYVEANNALLATMGVSHSSESSPATNGGIVPNVSFTRGPKADWSNRDTRLGHTLCQ</sequence>
<dbReference type="KEGG" id="nan:AArc1_2210"/>
<reference evidence="3" key="1">
    <citation type="submission" date="2017-10" db="EMBL/GenBank/DDBJ databases">
        <title>Phenotypic and genomic properties of facultatively anaerobic sulfur-reducing natronoarchaea from hypersaline soda lakes.</title>
        <authorList>
            <person name="Sorokin D.Y."/>
            <person name="Kublanov I.V."/>
            <person name="Roman P."/>
            <person name="Sinninghe Damste J.S."/>
            <person name="Golyshin P.N."/>
            <person name="Rojo D."/>
            <person name="Ciordia S."/>
            <person name="Mena Md.C."/>
            <person name="Ferrer M."/>
            <person name="Messina E."/>
            <person name="Smedile F."/>
            <person name="La Spada G."/>
            <person name="La Cono V."/>
            <person name="Yakimov M.M."/>
        </authorList>
    </citation>
    <scope>NUCLEOTIDE SEQUENCE [LARGE SCALE GENOMIC DNA]</scope>
    <source>
        <strain evidence="3">AArc1</strain>
    </source>
</reference>
<gene>
    <name evidence="2" type="ORF">AArc1_2210</name>
</gene>
<dbReference type="Proteomes" id="UP000258707">
    <property type="component" value="Chromosome"/>
</dbReference>
<feature type="region of interest" description="Disordered" evidence="1">
    <location>
        <begin position="26"/>
        <end position="65"/>
    </location>
</feature>
<feature type="compositionally biased region" description="Basic and acidic residues" evidence="1">
    <location>
        <begin position="48"/>
        <end position="59"/>
    </location>
</feature>
<evidence type="ECO:0000313" key="2">
    <source>
        <dbReference type="EMBL" id="AXR78526.1"/>
    </source>
</evidence>
<name>A0A346PG81_9EURY</name>
<organism evidence="2 3">
    <name type="scientific">Natrarchaeobaculum sulfurireducens</name>
    <dbReference type="NCBI Taxonomy" id="2044521"/>
    <lineage>
        <taxon>Archaea</taxon>
        <taxon>Methanobacteriati</taxon>
        <taxon>Methanobacteriota</taxon>
        <taxon>Stenosarchaea group</taxon>
        <taxon>Halobacteria</taxon>
        <taxon>Halobacteriales</taxon>
        <taxon>Natrialbaceae</taxon>
        <taxon>Natrarchaeobaculum</taxon>
    </lineage>
</organism>
<evidence type="ECO:0000256" key="1">
    <source>
        <dbReference type="SAM" id="MobiDB-lite"/>
    </source>
</evidence>
<evidence type="ECO:0000313" key="3">
    <source>
        <dbReference type="Proteomes" id="UP000258707"/>
    </source>
</evidence>
<protein>
    <submittedName>
        <fullName evidence="2">Acyl dehydratase</fullName>
    </submittedName>
</protein>
<dbReference type="EMBL" id="CP024047">
    <property type="protein sequence ID" value="AXR78526.1"/>
    <property type="molecule type" value="Genomic_DNA"/>
</dbReference>
<dbReference type="AlphaFoldDB" id="A0A346PG81"/>
<accession>A0A346PG81</accession>
<proteinExistence type="predicted"/>